<keyword evidence="4" id="KW-1185">Reference proteome</keyword>
<dbReference type="Proteomes" id="UP000436088">
    <property type="component" value="Unassembled WGS sequence"/>
</dbReference>
<keyword evidence="1" id="KW-0813">Transport</keyword>
<accession>A0A6A3B3P3</accession>
<dbReference type="InterPro" id="IPR039682">
    <property type="entry name" value="Sec8/EXOC4"/>
</dbReference>
<feature type="region of interest" description="Disordered" evidence="2">
    <location>
        <begin position="122"/>
        <end position="141"/>
    </location>
</feature>
<comment type="caution">
    <text evidence="3">The sequence shown here is derived from an EMBL/GenBank/DDBJ whole genome shotgun (WGS) entry which is preliminary data.</text>
</comment>
<evidence type="ECO:0000256" key="1">
    <source>
        <dbReference type="RuleBase" id="RU367079"/>
    </source>
</evidence>
<name>A0A6A3B3P3_HIBSY</name>
<organism evidence="3 4">
    <name type="scientific">Hibiscus syriacus</name>
    <name type="common">Rose of Sharon</name>
    <dbReference type="NCBI Taxonomy" id="106335"/>
    <lineage>
        <taxon>Eukaryota</taxon>
        <taxon>Viridiplantae</taxon>
        <taxon>Streptophyta</taxon>
        <taxon>Embryophyta</taxon>
        <taxon>Tracheophyta</taxon>
        <taxon>Spermatophyta</taxon>
        <taxon>Magnoliopsida</taxon>
        <taxon>eudicotyledons</taxon>
        <taxon>Gunneridae</taxon>
        <taxon>Pentapetalae</taxon>
        <taxon>rosids</taxon>
        <taxon>malvids</taxon>
        <taxon>Malvales</taxon>
        <taxon>Malvaceae</taxon>
        <taxon>Malvoideae</taxon>
        <taxon>Hibiscus</taxon>
    </lineage>
</organism>
<dbReference type="GO" id="GO:0000145">
    <property type="term" value="C:exocyst"/>
    <property type="evidence" value="ECO:0007669"/>
    <property type="project" value="UniProtKB-UniRule"/>
</dbReference>
<keyword evidence="1" id="KW-0653">Protein transport</keyword>
<dbReference type="GO" id="GO:0090522">
    <property type="term" value="P:vesicle tethering involved in exocytosis"/>
    <property type="evidence" value="ECO:0007669"/>
    <property type="project" value="UniProtKB-UniRule"/>
</dbReference>
<dbReference type="AlphaFoldDB" id="A0A6A3B3P3"/>
<dbReference type="GO" id="GO:0006893">
    <property type="term" value="P:Golgi to plasma membrane transport"/>
    <property type="evidence" value="ECO:0007669"/>
    <property type="project" value="TreeGrafter"/>
</dbReference>
<proteinExistence type="inferred from homology"/>
<dbReference type="GO" id="GO:0015031">
    <property type="term" value="P:protein transport"/>
    <property type="evidence" value="ECO:0007669"/>
    <property type="project" value="UniProtKB-KW"/>
</dbReference>
<dbReference type="EMBL" id="VEPZ02000934">
    <property type="protein sequence ID" value="KAE8709719.1"/>
    <property type="molecule type" value="Genomic_DNA"/>
</dbReference>
<dbReference type="GO" id="GO:0006612">
    <property type="term" value="P:protein targeting to membrane"/>
    <property type="evidence" value="ECO:0007669"/>
    <property type="project" value="UniProtKB-UniRule"/>
</dbReference>
<comment type="similarity">
    <text evidence="1">Belongs to the SEC8 family.</text>
</comment>
<evidence type="ECO:0000313" key="4">
    <source>
        <dbReference type="Proteomes" id="UP000436088"/>
    </source>
</evidence>
<gene>
    <name evidence="3" type="ORF">F3Y22_tig00110328pilonHSYRG00205</name>
</gene>
<dbReference type="PANTHER" id="PTHR14146:SF0">
    <property type="entry name" value="EXOCYST COMPLEX COMPONENT 4"/>
    <property type="match status" value="1"/>
</dbReference>
<protein>
    <recommendedName>
        <fullName evidence="1">Exocyst complex component Sec8</fullName>
    </recommendedName>
</protein>
<reference evidence="3" key="1">
    <citation type="submission" date="2019-09" db="EMBL/GenBank/DDBJ databases">
        <title>Draft genome information of white flower Hibiscus syriacus.</title>
        <authorList>
            <person name="Kim Y.-M."/>
        </authorList>
    </citation>
    <scope>NUCLEOTIDE SEQUENCE [LARGE SCALE GENOMIC DNA]</scope>
    <source>
        <strain evidence="3">YM2019G1</strain>
    </source>
</reference>
<keyword evidence="1" id="KW-0268">Exocytosis</keyword>
<dbReference type="PANTHER" id="PTHR14146">
    <property type="entry name" value="EXOCYST COMPLEX COMPONENT 4"/>
    <property type="match status" value="1"/>
</dbReference>
<evidence type="ECO:0000256" key="2">
    <source>
        <dbReference type="SAM" id="MobiDB-lite"/>
    </source>
</evidence>
<comment type="function">
    <text evidence="1">Component of the exocyst complex involved in the docking of exocytic vesicles with fusion sites on the plasma membrane.</text>
</comment>
<sequence>MPKFAAELVKFVQTFLERTFERCRTSYMEAVLEKQSYIVIGRHDIDKLMRLDPASVCLPNALGQSNVGTIVSDLESIEIESELSELLLNLRPIKQENLIRDDNKLVCCPELVKATPLAELNHAESGKPRNKQTSSSPPRDLASFADEYRKLAIDCLKVMRVEMQLETIFHLQEMTYKEYLENQDVEEPDDFIISLTAQVLFSICC</sequence>
<evidence type="ECO:0000313" key="3">
    <source>
        <dbReference type="EMBL" id="KAE8709719.1"/>
    </source>
</evidence>